<organism evidence="2 3">
    <name type="scientific">Planctobacterium marinum</name>
    <dbReference type="NCBI Taxonomy" id="1631968"/>
    <lineage>
        <taxon>Bacteria</taxon>
        <taxon>Pseudomonadati</taxon>
        <taxon>Pseudomonadota</taxon>
        <taxon>Gammaproteobacteria</taxon>
        <taxon>Alteromonadales</taxon>
        <taxon>Alteromonadaceae</taxon>
        <taxon>Planctobacterium</taxon>
    </lineage>
</organism>
<gene>
    <name evidence="2" type="ORF">MACH26_19750</name>
</gene>
<keyword evidence="1" id="KW-0732">Signal</keyword>
<name>A0AA48KSG2_9ALTE</name>
<feature type="chain" id="PRO_5041229492" description="TolC family protein" evidence="1">
    <location>
        <begin position="24"/>
        <end position="93"/>
    </location>
</feature>
<evidence type="ECO:0008006" key="4">
    <source>
        <dbReference type="Google" id="ProtNLM"/>
    </source>
</evidence>
<evidence type="ECO:0000313" key="3">
    <source>
        <dbReference type="Proteomes" id="UP001333710"/>
    </source>
</evidence>
<evidence type="ECO:0000313" key="2">
    <source>
        <dbReference type="EMBL" id="BDX06454.1"/>
    </source>
</evidence>
<protein>
    <recommendedName>
        <fullName evidence="4">TolC family protein</fullName>
    </recommendedName>
</protein>
<feature type="signal peptide" evidence="1">
    <location>
        <begin position="1"/>
        <end position="23"/>
    </location>
</feature>
<evidence type="ECO:0000256" key="1">
    <source>
        <dbReference type="SAM" id="SignalP"/>
    </source>
</evidence>
<dbReference type="Proteomes" id="UP001333710">
    <property type="component" value="Chromosome"/>
</dbReference>
<keyword evidence="3" id="KW-1185">Reference proteome</keyword>
<sequence length="93" mass="10333">MKNIKTLFAASVFTFALSGNVFAQEQTVNTVEIQTEIADQIQLAVSQINTPVIEDIAKAQLDEMSLKQNIEQFLAMARFNEETAIVNTQIIAE</sequence>
<proteinExistence type="predicted"/>
<accession>A0AA48KSG2</accession>
<dbReference type="KEGG" id="pmaw:MACH26_19750"/>
<dbReference type="AlphaFoldDB" id="A0AA48KSG2"/>
<dbReference type="EMBL" id="AP027272">
    <property type="protein sequence ID" value="BDX06454.1"/>
    <property type="molecule type" value="Genomic_DNA"/>
</dbReference>
<dbReference type="RefSeq" id="WP_338292471.1">
    <property type="nucleotide sequence ID" value="NZ_AP027272.1"/>
</dbReference>
<reference evidence="2" key="1">
    <citation type="submission" date="2023-01" db="EMBL/GenBank/DDBJ databases">
        <title>Complete genome sequence of Planctobacterium marinum strain Dej080120_11.</title>
        <authorList>
            <person name="Ueki S."/>
            <person name="Maruyama F."/>
        </authorList>
    </citation>
    <scope>NUCLEOTIDE SEQUENCE</scope>
    <source>
        <strain evidence="2">Dej080120_11</strain>
    </source>
</reference>